<accession>A0ABR2K4Q3</accession>
<proteinExistence type="predicted"/>
<reference evidence="1 2" key="1">
    <citation type="submission" date="2024-04" db="EMBL/GenBank/DDBJ databases">
        <title>Tritrichomonas musculus Genome.</title>
        <authorList>
            <person name="Alves-Ferreira E."/>
            <person name="Grigg M."/>
            <person name="Lorenzi H."/>
            <person name="Galac M."/>
        </authorList>
    </citation>
    <scope>NUCLEOTIDE SEQUENCE [LARGE SCALE GENOMIC DNA]</scope>
    <source>
        <strain evidence="1 2">EAF2021</strain>
    </source>
</reference>
<gene>
    <name evidence="1" type="ORF">M9Y10_044178</name>
</gene>
<evidence type="ECO:0000313" key="2">
    <source>
        <dbReference type="Proteomes" id="UP001470230"/>
    </source>
</evidence>
<evidence type="ECO:0000313" key="1">
    <source>
        <dbReference type="EMBL" id="KAK8885050.1"/>
    </source>
</evidence>
<protein>
    <submittedName>
        <fullName evidence="1">Uncharacterized protein</fullName>
    </submittedName>
</protein>
<name>A0ABR2K4Q3_9EUKA</name>
<dbReference type="EMBL" id="JAPFFF010000008">
    <property type="protein sequence ID" value="KAK8885050.1"/>
    <property type="molecule type" value="Genomic_DNA"/>
</dbReference>
<keyword evidence="2" id="KW-1185">Reference proteome</keyword>
<comment type="caution">
    <text evidence="1">The sequence shown here is derived from an EMBL/GenBank/DDBJ whole genome shotgun (WGS) entry which is preliminary data.</text>
</comment>
<sequence length="288" mass="33325">MSEECNAFLSFHSYLSLLEAELDLKIRQTMVDVKKLQDIYETIKPVEDTAPKENQQVAQLINLAKGIDIQDDVEKQAPPDPFSEFQKALEDFNKIPGKKHKELSQDFVNRVLDFTPKTEAHLIHSLLPCIKSLNHELDMILQYDMNQPSFNFRACYETERAESVVQAFEKELEDFNEMSNIDCPFREKTERFSEKKNNKQHQISPSFESFASLKIKQLSAIFRKRGEARKSLINSRIKEKLGEILIPYLQSDSNEIDDLQKLRTAAKFFPILANNNQSYALIVADDDD</sequence>
<organism evidence="1 2">
    <name type="scientific">Tritrichomonas musculus</name>
    <dbReference type="NCBI Taxonomy" id="1915356"/>
    <lineage>
        <taxon>Eukaryota</taxon>
        <taxon>Metamonada</taxon>
        <taxon>Parabasalia</taxon>
        <taxon>Tritrichomonadida</taxon>
        <taxon>Tritrichomonadidae</taxon>
        <taxon>Tritrichomonas</taxon>
    </lineage>
</organism>
<dbReference type="Proteomes" id="UP001470230">
    <property type="component" value="Unassembled WGS sequence"/>
</dbReference>